<proteinExistence type="predicted"/>
<reference evidence="2" key="1">
    <citation type="submission" date="2018-02" db="EMBL/GenBank/DDBJ databases">
        <authorList>
            <person name="Cohen D.B."/>
            <person name="Kent A.D."/>
        </authorList>
    </citation>
    <scope>NUCLEOTIDE SEQUENCE</scope>
</reference>
<gene>
    <name evidence="2" type="ORF">FSB_LOCUS57480</name>
</gene>
<protein>
    <submittedName>
        <fullName evidence="2">Uncharacterized protein</fullName>
    </submittedName>
</protein>
<feature type="compositionally biased region" description="Basic and acidic residues" evidence="1">
    <location>
        <begin position="1"/>
        <end position="12"/>
    </location>
</feature>
<organism evidence="2">
    <name type="scientific">Fagus sylvatica</name>
    <name type="common">Beechnut</name>
    <dbReference type="NCBI Taxonomy" id="28930"/>
    <lineage>
        <taxon>Eukaryota</taxon>
        <taxon>Viridiplantae</taxon>
        <taxon>Streptophyta</taxon>
        <taxon>Embryophyta</taxon>
        <taxon>Tracheophyta</taxon>
        <taxon>Spermatophyta</taxon>
        <taxon>Magnoliopsida</taxon>
        <taxon>eudicotyledons</taxon>
        <taxon>Gunneridae</taxon>
        <taxon>Pentapetalae</taxon>
        <taxon>rosids</taxon>
        <taxon>fabids</taxon>
        <taxon>Fagales</taxon>
        <taxon>Fagaceae</taxon>
        <taxon>Fagus</taxon>
    </lineage>
</organism>
<dbReference type="EMBL" id="OIVN01006277">
    <property type="protein sequence ID" value="SPD29598.1"/>
    <property type="molecule type" value="Genomic_DNA"/>
</dbReference>
<feature type="compositionally biased region" description="Polar residues" evidence="1">
    <location>
        <begin position="24"/>
        <end position="35"/>
    </location>
</feature>
<name>A0A2N9IYD9_FAGSY</name>
<sequence length="243" mass="26294">MSLETRASKHPIEQPPQPLDRSSLDLQNPERSSSLEAPCALTRHWSSQLSYPRATTRGRATRDPSHHDRCSRHLLFRHLLRSRPPPTDRSSPDLSLYGGKIVIGGGTRLHMSMGTLASLFTCCRGLQTPELSLPSSNSIQKAAPPSEFSPADLPFGIGIAAIGVFTRLHVPSRLLRNSLIPATYGHAAACAAHATTLLLPRLSHVSPRCASHVSSRCAAVSSLVLIASQRAISSCHVARKKKE</sequence>
<dbReference type="AlphaFoldDB" id="A0A2N9IYD9"/>
<accession>A0A2N9IYD9</accession>
<evidence type="ECO:0000313" key="2">
    <source>
        <dbReference type="EMBL" id="SPD29598.1"/>
    </source>
</evidence>
<feature type="region of interest" description="Disordered" evidence="1">
    <location>
        <begin position="1"/>
        <end position="38"/>
    </location>
</feature>
<evidence type="ECO:0000256" key="1">
    <source>
        <dbReference type="SAM" id="MobiDB-lite"/>
    </source>
</evidence>